<reference evidence="2" key="1">
    <citation type="journal article" date="2019" name="Int. J. Syst. Evol. Microbiol.">
        <title>The Global Catalogue of Microorganisms (GCM) 10K type strain sequencing project: providing services to taxonomists for standard genome sequencing and annotation.</title>
        <authorList>
            <consortium name="The Broad Institute Genomics Platform"/>
            <consortium name="The Broad Institute Genome Sequencing Center for Infectious Disease"/>
            <person name="Wu L."/>
            <person name="Ma J."/>
        </authorList>
    </citation>
    <scope>NUCLEOTIDE SEQUENCE [LARGE SCALE GENOMIC DNA]</scope>
    <source>
        <strain evidence="2">KCTC 42398</strain>
    </source>
</reference>
<sequence length="145" mass="15992">MRLSFAFVCFLFITNCSRNSVENENCQFLLNIGVNESVNLSFYPQLQFVSETAYIPNIGNGGVVLINTTSGLAAFDAADPNHPFDTCSVLTIEGVIGKCNCEDKNEFSLLTGLPIENANSNETPPRCALRRYRVEQNGNTLLIFN</sequence>
<dbReference type="RefSeq" id="WP_380288664.1">
    <property type="nucleotide sequence ID" value="NZ_JBHULY010000005.1"/>
</dbReference>
<comment type="caution">
    <text evidence="1">The sequence shown here is derived from an EMBL/GenBank/DDBJ whole genome shotgun (WGS) entry which is preliminary data.</text>
</comment>
<evidence type="ECO:0000313" key="1">
    <source>
        <dbReference type="EMBL" id="MFD2725053.1"/>
    </source>
</evidence>
<gene>
    <name evidence="1" type="ORF">ACFSR8_02410</name>
</gene>
<organism evidence="1 2">
    <name type="scientific">Hyunsoonleella rubra</name>
    <dbReference type="NCBI Taxonomy" id="1737062"/>
    <lineage>
        <taxon>Bacteria</taxon>
        <taxon>Pseudomonadati</taxon>
        <taxon>Bacteroidota</taxon>
        <taxon>Flavobacteriia</taxon>
        <taxon>Flavobacteriales</taxon>
        <taxon>Flavobacteriaceae</taxon>
    </lineage>
</organism>
<protein>
    <recommendedName>
        <fullName evidence="3">Ferredoxin subunit of nitrite reductase or a ring-hydroxylating dioxygenase</fullName>
    </recommendedName>
</protein>
<keyword evidence="2" id="KW-1185">Reference proteome</keyword>
<dbReference type="EMBL" id="JBHULY010000005">
    <property type="protein sequence ID" value="MFD2725053.1"/>
    <property type="molecule type" value="Genomic_DNA"/>
</dbReference>
<dbReference type="Proteomes" id="UP001597476">
    <property type="component" value="Unassembled WGS sequence"/>
</dbReference>
<evidence type="ECO:0008006" key="3">
    <source>
        <dbReference type="Google" id="ProtNLM"/>
    </source>
</evidence>
<evidence type="ECO:0000313" key="2">
    <source>
        <dbReference type="Proteomes" id="UP001597476"/>
    </source>
</evidence>
<accession>A0ABW5T759</accession>
<name>A0ABW5T759_9FLAO</name>
<proteinExistence type="predicted"/>